<dbReference type="Pfam" id="PF12931">
    <property type="entry name" value="TPR_Sec16"/>
    <property type="match status" value="2"/>
</dbReference>
<sequence length="3087" mass="331472">MASNPPFQMEDQTDEDFFDKLVEDDDDVGPVKPVVIKSGNDEGNDSDDANAFANLSISDVDAGAFDNSVVGESGVEVKEELGVVKSDVGLDGGGDDDGKEGNLLMGSSSVECDSKTELGKEEIGIGSEFTAVAPVGKSNEVASSGLMDIAAVGESNEVALSGIKEKDWNCFSADDANGVGGFGSYSDFFSELGDQSSDFPVISHDNLNSQVSPVIEAHNVVLNSSVDYSQYQGVQGYDTSFDNHTGKQGDGLNTSVNYVQYQEGGGAYDASSNLHNNGQDLSSSQNWEDLYPGWKYDHITGQWYQIEDYNATTTSQQTSEANTAVDWAAASDGKTEISYLQQAAQSVAGTLAETGTTESVSSWNQVSQGNNGYLEHMVFDPQYPDWYYDTIAQEWRSLATYNSSVQSSVHGLQNGHTSTSTSSFNDDNSLYSEYSQAGNHVSQGVGSQAVNGSWSGSHGVSQAGNYDGSHGVGSQAVNGSWSGSHGVNQAGNYGGSQGVGSQAVNGSWSGSHGVNQAGNYGGSQGVGSQAVNGSWSGSHGVNHQQGFDMYATEASTKIGNNTASSGNQQVHHSYGNQQVNTSSSFGSVALNNKGSFEPKAFVPHRDIAHQFNYQDTEFDNGTFAPKTFVPHGDIAQQFNYPNTKFDEQKQFSNVFAENQNSHSYSQQPIQGGLQYSYAPHAGRSSAGRPSHALVTFGFGGKLIIMKDPSALTASYGSQDSVQGSISVLNLMEAVTGSNNSLTIGNATGDYFRALSQQSFPGPLVGGSVGSKELYKWLDERIARCESPDMDYKKGERLRLLLSLLKIACQHYGKLRSPFGTDTILKENDAPESAVAKLFASAKVNGTEFTQYGMPSHCLQNFPSEEQMKAIASEMQNLLVSGKKMEALQRAQEGQLWGPALVLASQLGEQFYVDTVRQMALRQLVAGSPLRTLCLLIAGRPNDVFPTEETSISGHPGAVGMPQQSEQAGSNDMLEDWEENLAVITANRTKGDELVMMHLGDCLWKEKREITAAHICYLIAEVNFSSYSDATRLCLIGADHWTRPRTYASPEAIQRTELYEYSKLLGNSQFVLHSFQPYKLIYAHMLAEVGKVSDSLKYCQAVLKSLKTGRAPEVETWKQLVLALEERIRTHQQGGYAANLAPAKLVGKLLNFFDSTAHRVVGGLPPPAPTSSQATVHGSEQHYQHMAPRVSTSQSTMAMSSLVPSASLEPISEWTADNNRMAAKPNRSVSEPDIGRSPRQESPSPDAQGKVQVSGGASRFSRFGFGSQLLQKTVGLVLRSGKQAKLGEKNKFYYDEKLKRWVEEGAEVPAEEAALPPPPPTTAAFQNGSADYNLKSALKTEGLTPNEFSSTRTSSPELSPGMPPIPPSSNQFSARSRLGVRSRYVDTFNQNGGSSANLFQSPSVQSVKPALPANAKFFIPAPVPSSSEQNMEAIAESNLEDSAANENPSTSSTNDWSYHPPKHAQTMTMQRFPSAGNISKQGQTDGNESHFSHSRRTASWSGSFNDSFSPPKMGEIKPSGAALGMPPSAFMPDPSSLMQGPTRSGSFGEDLQELVEDDDDVGPVKPVVIKSGNDEGNDSDDANAFANLSISDVDAGAFDNSVVGESGVEVKEELGVVKSDVGLDGGGDDDGKEGNLLMGSSSVECDSKTELGKEEIGIGSEFTAVAPVGKSNEVASSGLMDIAAVGESNEVALSGIKEKDWNCFSADDANGVGGFGSYSDFFSELGDQSSDFPVISHDNLNSQVSPVIEAHNVVLNSSVDYSQYQGVQGYDTSFDNHTGKQGDGLNTSVNYVQYQEGGGAYDASSNLHNNGQDLSSSQNWEDLYPGWKYDHITGQWYQIEDYNATTTSQQTSEANTAVDWAAASDGKTEISYLQQAAQSVAGTLAETGTTESVSSWNQVSQGNNGYLEHMVFDPQYPDWYYDTIAQEWRSLATYNSSVQSSVHGLQNGHTSTSTSSFNDDNSLYSEYSQAGNHVSQGVGSQAVNGSWSGSHGVSQAGNYDGSHGVGSQAVNGSWSGSHGVNQAGNYGGSQGVGSQAVNGSWSGSHGVNQAGNYGGSQGVGSQAVNGSWSGSHGVNHQQGFDMYATEASTKIGNNTASSGNQQVHHSYGNQQVNTSSSFGSVALNNKGSFEPKAFVPHRDIAHQFNYQDTEFDNGTFAPKTFVPHGDIAQQFNYPNTKFDEQKQFSNVFAENQNSHSYSQQPIQGGLQYSYAPHAGRSSAGRPSHALVTFGFGGKLIIMKDPSALTASYGSQDSVQGSISVLNLMEAVTGSNNSLTIGNATGDYFRALSQQSFPGPLVGGSVGSKELYKWLDERIARCESPDMDYKKGERLRLLLSLLKIACQHYGKLRSPFGTDTILKENDAPESAVAKLFASAKVNGTEFTQYGMPSHCLQNFPSEEQMKAIASEMQNLLVSGKKMEALQRAQEGQLWGPALVLASQLGEQFYVDTVRQMALRQLVAGSPLRTLCLLIAGRPNDVFPTEETSISGHPGAVGMPQQSEQAGSNDMLEDWEENLAVITANRTKGDELVMMHLGDCLWKEKREITAAHICYLIAEVNFSSYSDATRLCLIGADHWTRPRTYASPEAIQRTELYEYSKLLGNSQFVLHSFQPYKLIYAHMLAEVGKVSDSLKYCQAVLKSLKTGRAPEVETWKQLVLALEERIRTHQQGGYAANLAPAKLVGKLLNFFDSTAHRVVGGLPPPAPTSSQATVHGSEQHYQHMAPRVSTSQSTMAMSSLVPSASLEPISEWTADNNRMAAKPNRSVSEPDIGRSPRQESPSPDAQGKVQVSGGASRFSRFGFGSQLLQKTVGLVLRSGKQAKLGEKNKFYYDEKLKRWVEEGAEVPAEEAALPPPPPTTAAFQNGSADYNLKSALKTEGLTPNEFSSTRTSSPELSPGMPPIPPSSNQFSARSRLGVRSRYVDTFNQNGGSSANLFQSPSVQSVKPALPANAKFFIPAPVPSSSEQNMEAIAESNLEDSAANENPSTSSTNDWSYHPPKHAQTMTMQRFPSAGNISKQGQTDGNESHFSHSRRTASWSGSFNDSFSPPKMGEIKPSGAALGMPPSAFMPDPSSLMQGPTRSGSFGEDLQEVEL</sequence>
<feature type="compositionally biased region" description="Polar residues" evidence="7">
    <location>
        <begin position="2007"/>
        <end position="2023"/>
    </location>
</feature>
<feature type="region of interest" description="Disordered" evidence="7">
    <location>
        <begin position="3006"/>
        <end position="3087"/>
    </location>
</feature>
<evidence type="ECO:0000313" key="12">
    <source>
        <dbReference type="Proteomes" id="UP000002051"/>
    </source>
</evidence>
<feature type="region of interest" description="Disordered" evidence="7">
    <location>
        <begin position="1974"/>
        <end position="2071"/>
    </location>
</feature>
<feature type="compositionally biased region" description="Polar residues" evidence="7">
    <location>
        <begin position="1474"/>
        <end position="1485"/>
    </location>
</feature>
<evidence type="ECO:0000256" key="6">
    <source>
        <dbReference type="RuleBase" id="RU364101"/>
    </source>
</evidence>
<keyword evidence="6" id="KW-0333">Golgi apparatus</keyword>
<dbReference type="GO" id="GO:0012507">
    <property type="term" value="C:ER to Golgi transport vesicle membrane"/>
    <property type="evidence" value="ECO:0000318"/>
    <property type="project" value="GO_Central"/>
</dbReference>
<accession>G7JW34</accession>
<keyword evidence="6" id="KW-0472">Membrane</keyword>
<reference evidence="11" key="3">
    <citation type="submission" date="2015-04" db="UniProtKB">
        <authorList>
            <consortium name="EnsemblPlants"/>
        </authorList>
    </citation>
    <scope>IDENTIFICATION</scope>
    <source>
        <strain evidence="11">cv. Jemalong A17</strain>
    </source>
</reference>
<feature type="compositionally biased region" description="Polar residues" evidence="7">
    <location>
        <begin position="526"/>
        <end position="539"/>
    </location>
</feature>
<protein>
    <recommendedName>
        <fullName evidence="6">Protein transport protein sec16</fullName>
    </recommendedName>
</protein>
<dbReference type="EnsemblPlants" id="AES94267">
    <property type="protein sequence ID" value="AES94267"/>
    <property type="gene ID" value="MTR_5g012620"/>
</dbReference>
<dbReference type="GO" id="GO:0016192">
    <property type="term" value="P:vesicle-mediated transport"/>
    <property type="evidence" value="ECO:0007669"/>
    <property type="project" value="UniProtKB-KW"/>
</dbReference>
<evidence type="ECO:0000256" key="1">
    <source>
        <dbReference type="ARBA" id="ARBA00004240"/>
    </source>
</evidence>
<feature type="region of interest" description="Disordered" evidence="7">
    <location>
        <begin position="1474"/>
        <end position="1546"/>
    </location>
</feature>
<dbReference type="InterPro" id="IPR024298">
    <property type="entry name" value="Sec16_Sec23-bd"/>
</dbReference>
<gene>
    <name evidence="10" type="ordered locus">MTR_5g012620</name>
</gene>
<keyword evidence="6" id="KW-0653">Protein transport</keyword>
<dbReference type="GO" id="GO:0070971">
    <property type="term" value="C:endoplasmic reticulum exit site"/>
    <property type="evidence" value="ECO:0000318"/>
    <property type="project" value="GO_Central"/>
</dbReference>
<feature type="region of interest" description="Disordered" evidence="7">
    <location>
        <begin position="1"/>
        <end position="50"/>
    </location>
</feature>
<dbReference type="Pfam" id="PF12932">
    <property type="entry name" value="Sec16"/>
    <property type="match status" value="2"/>
</dbReference>
<feature type="region of interest" description="Disordered" evidence="7">
    <location>
        <begin position="2970"/>
        <end position="2993"/>
    </location>
</feature>
<feature type="compositionally biased region" description="Polar residues" evidence="7">
    <location>
        <begin position="3067"/>
        <end position="3076"/>
    </location>
</feature>
<dbReference type="GO" id="GO:0015031">
    <property type="term" value="P:protein transport"/>
    <property type="evidence" value="ECO:0007669"/>
    <property type="project" value="UniProtKB-KW"/>
</dbReference>
<feature type="compositionally biased region" description="Polar residues" evidence="7">
    <location>
        <begin position="2058"/>
        <end position="2071"/>
    </location>
</feature>
<feature type="compositionally biased region" description="Polar residues" evidence="7">
    <location>
        <begin position="3006"/>
        <end position="3017"/>
    </location>
</feature>
<feature type="compositionally biased region" description="Polar residues" evidence="7">
    <location>
        <begin position="442"/>
        <end position="464"/>
    </location>
</feature>
<dbReference type="GO" id="GO:0000139">
    <property type="term" value="C:Golgi membrane"/>
    <property type="evidence" value="ECO:0007669"/>
    <property type="project" value="UniProtKB-SubCell"/>
</dbReference>
<evidence type="ECO:0000256" key="2">
    <source>
        <dbReference type="ARBA" id="ARBA00005927"/>
    </source>
</evidence>
<dbReference type="HOGENOM" id="CLU_225831_0_0_1"/>
<evidence type="ECO:0000256" key="7">
    <source>
        <dbReference type="SAM" id="MobiDB-lite"/>
    </source>
</evidence>
<feature type="compositionally biased region" description="Polar residues" evidence="7">
    <location>
        <begin position="475"/>
        <end position="491"/>
    </location>
</feature>
<reference evidence="10 12" key="1">
    <citation type="journal article" date="2011" name="Nature">
        <title>The Medicago genome provides insight into the evolution of rhizobial symbioses.</title>
        <authorList>
            <person name="Young N.D."/>
            <person name="Debelle F."/>
            <person name="Oldroyd G.E."/>
            <person name="Geurts R."/>
            <person name="Cannon S.B."/>
            <person name="Udvardi M.K."/>
            <person name="Benedito V.A."/>
            <person name="Mayer K.F."/>
            <person name="Gouzy J."/>
            <person name="Schoof H."/>
            <person name="Van de Peer Y."/>
            <person name="Proost S."/>
            <person name="Cook D.R."/>
            <person name="Meyers B.C."/>
            <person name="Spannagl M."/>
            <person name="Cheung F."/>
            <person name="De Mita S."/>
            <person name="Krishnakumar V."/>
            <person name="Gundlach H."/>
            <person name="Zhou S."/>
            <person name="Mudge J."/>
            <person name="Bharti A.K."/>
            <person name="Murray J.D."/>
            <person name="Naoumkina M.A."/>
            <person name="Rosen B."/>
            <person name="Silverstein K.A."/>
            <person name="Tang H."/>
            <person name="Rombauts S."/>
            <person name="Zhao P.X."/>
            <person name="Zhou P."/>
            <person name="Barbe V."/>
            <person name="Bardou P."/>
            <person name="Bechner M."/>
            <person name="Bellec A."/>
            <person name="Berger A."/>
            <person name="Berges H."/>
            <person name="Bidwell S."/>
            <person name="Bisseling T."/>
            <person name="Choisne N."/>
            <person name="Couloux A."/>
            <person name="Denny R."/>
            <person name="Deshpande S."/>
            <person name="Dai X."/>
            <person name="Doyle J.J."/>
            <person name="Dudez A.M."/>
            <person name="Farmer A.D."/>
            <person name="Fouteau S."/>
            <person name="Franken C."/>
            <person name="Gibelin C."/>
            <person name="Gish J."/>
            <person name="Goldstein S."/>
            <person name="Gonzalez A.J."/>
            <person name="Green P.J."/>
            <person name="Hallab A."/>
            <person name="Hartog M."/>
            <person name="Hua A."/>
            <person name="Humphray S.J."/>
            <person name="Jeong D.H."/>
            <person name="Jing Y."/>
            <person name="Jocker A."/>
            <person name="Kenton S.M."/>
            <person name="Kim D.J."/>
            <person name="Klee K."/>
            <person name="Lai H."/>
            <person name="Lang C."/>
            <person name="Lin S."/>
            <person name="Macmil S.L."/>
            <person name="Magdelenat G."/>
            <person name="Matthews L."/>
            <person name="McCorrison J."/>
            <person name="Monaghan E.L."/>
            <person name="Mun J.H."/>
            <person name="Najar F.Z."/>
            <person name="Nicholson C."/>
            <person name="Noirot C."/>
            <person name="O'Bleness M."/>
            <person name="Paule C.R."/>
            <person name="Poulain J."/>
            <person name="Prion F."/>
            <person name="Qin B."/>
            <person name="Qu C."/>
            <person name="Retzel E.F."/>
            <person name="Riddle C."/>
            <person name="Sallet E."/>
            <person name="Samain S."/>
            <person name="Samson N."/>
            <person name="Sanders I."/>
            <person name="Saurat O."/>
            <person name="Scarpelli C."/>
            <person name="Schiex T."/>
            <person name="Segurens B."/>
            <person name="Severin A.J."/>
            <person name="Sherrier D.J."/>
            <person name="Shi R."/>
            <person name="Sims S."/>
            <person name="Singer S.R."/>
            <person name="Sinharoy S."/>
            <person name="Sterck L."/>
            <person name="Viollet A."/>
            <person name="Wang B.B."/>
            <person name="Wang K."/>
            <person name="Wang M."/>
            <person name="Wang X."/>
            <person name="Warfsmann J."/>
            <person name="Weissenbach J."/>
            <person name="White D.D."/>
            <person name="White J.D."/>
            <person name="Wiley G.B."/>
            <person name="Wincker P."/>
            <person name="Xing Y."/>
            <person name="Yang L."/>
            <person name="Yao Z."/>
            <person name="Ying F."/>
            <person name="Zhai J."/>
            <person name="Zhou L."/>
            <person name="Zuber A."/>
            <person name="Denarie J."/>
            <person name="Dixon R.A."/>
            <person name="May G.D."/>
            <person name="Schwartz D.C."/>
            <person name="Rogers J."/>
            <person name="Quetier F."/>
            <person name="Town C.D."/>
            <person name="Roe B.A."/>
        </authorList>
    </citation>
    <scope>NUCLEOTIDE SEQUENCE [LARGE SCALE GENOMIC DNA]</scope>
    <source>
        <strain evidence="10">A17</strain>
        <strain evidence="11 12">cv. Jemalong A17</strain>
    </source>
</reference>
<feature type="domain" description="Sec16 Sec23-binding" evidence="8">
    <location>
        <begin position="875"/>
        <end position="1135"/>
    </location>
</feature>
<dbReference type="InterPro" id="IPR024340">
    <property type="entry name" value="Sec16_CCD"/>
</dbReference>
<feature type="region of interest" description="Disordered" evidence="7">
    <location>
        <begin position="442"/>
        <end position="539"/>
    </location>
</feature>
<dbReference type="Proteomes" id="UP000002051">
    <property type="component" value="Chromosome 5"/>
</dbReference>
<feature type="compositionally biased region" description="Polar residues" evidence="7">
    <location>
        <begin position="1974"/>
        <end position="1996"/>
    </location>
</feature>
<dbReference type="PANTHER" id="PTHR13402">
    <property type="entry name" value="RGPR-RELATED"/>
    <property type="match status" value="1"/>
</dbReference>
<feature type="compositionally biased region" description="Acidic residues" evidence="7">
    <location>
        <begin position="11"/>
        <end position="28"/>
    </location>
</feature>
<dbReference type="PaxDb" id="3880-AES94267"/>
<feature type="compositionally biased region" description="Polar residues" evidence="7">
    <location>
        <begin position="499"/>
        <end position="518"/>
    </location>
</feature>
<name>G7JW34_MEDTR</name>
<dbReference type="Gene3D" id="1.25.40.1030">
    <property type="match status" value="2"/>
</dbReference>
<feature type="compositionally biased region" description="Polar residues" evidence="7">
    <location>
        <begin position="2975"/>
        <end position="2987"/>
    </location>
</feature>
<feature type="compositionally biased region" description="Polar residues" evidence="7">
    <location>
        <begin position="1345"/>
        <end position="1356"/>
    </location>
</feature>
<accession>A0A0C3XB82</accession>
<dbReference type="PANTHER" id="PTHR13402:SF6">
    <property type="entry name" value="SECRETORY 16, ISOFORM I"/>
    <property type="match status" value="1"/>
</dbReference>
<evidence type="ECO:0000313" key="11">
    <source>
        <dbReference type="EnsemblPlants" id="AES94267"/>
    </source>
</evidence>
<dbReference type="GO" id="GO:0070973">
    <property type="term" value="P:protein localization to endoplasmic reticulum exit site"/>
    <property type="evidence" value="ECO:0000318"/>
    <property type="project" value="GO_Central"/>
</dbReference>
<dbReference type="FunFam" id="1.25.40.1030:FF:000005">
    <property type="entry name" value="Protein transport protein sec16"/>
    <property type="match status" value="2"/>
</dbReference>
<evidence type="ECO:0000259" key="9">
    <source>
        <dbReference type="Pfam" id="PF12932"/>
    </source>
</evidence>
<keyword evidence="5 6" id="KW-0931">ER-Golgi transport</keyword>
<feature type="compositionally biased region" description="Polar residues" evidence="7">
    <location>
        <begin position="1443"/>
        <end position="1455"/>
    </location>
</feature>
<keyword evidence="12" id="KW-1185">Reference proteome</keyword>
<feature type="domain" description="Sec16 central conserved" evidence="9">
    <location>
        <begin position="2223"/>
        <end position="2344"/>
    </location>
</feature>
<feature type="domain" description="Sec16 central conserved" evidence="9">
    <location>
        <begin position="691"/>
        <end position="812"/>
    </location>
</feature>
<feature type="region of interest" description="Disordered" evidence="7">
    <location>
        <begin position="2747"/>
        <end position="2785"/>
    </location>
</feature>
<feature type="compositionally biased region" description="Polar residues" evidence="7">
    <location>
        <begin position="1535"/>
        <end position="1544"/>
    </location>
</feature>
<evidence type="ECO:0000256" key="3">
    <source>
        <dbReference type="ARBA" id="ARBA00022448"/>
    </source>
</evidence>
<evidence type="ECO:0000256" key="4">
    <source>
        <dbReference type="ARBA" id="ARBA00022824"/>
    </source>
</evidence>
<comment type="similarity">
    <text evidence="2 6">Belongs to the SEC16 family.</text>
</comment>
<feature type="region of interest" description="Disordered" evidence="7">
    <location>
        <begin position="2694"/>
        <end position="2729"/>
    </location>
</feature>
<feature type="domain" description="Sec16 Sec23-binding" evidence="8">
    <location>
        <begin position="2407"/>
        <end position="2667"/>
    </location>
</feature>
<proteinExistence type="inferred from homology"/>
<feature type="region of interest" description="Disordered" evidence="7">
    <location>
        <begin position="2872"/>
        <end position="2905"/>
    </location>
</feature>
<feature type="region of interest" description="Disordered" evidence="7">
    <location>
        <begin position="1438"/>
        <end position="1461"/>
    </location>
</feature>
<evidence type="ECO:0000256" key="5">
    <source>
        <dbReference type="ARBA" id="ARBA00022892"/>
    </source>
</evidence>
<keyword evidence="3 6" id="KW-0813">Transport</keyword>
<dbReference type="eggNOG" id="KOG1913">
    <property type="taxonomic scope" value="Eukaryota"/>
</dbReference>
<dbReference type="STRING" id="3880.G7JW34"/>
<feature type="region of interest" description="Disordered" evidence="7">
    <location>
        <begin position="1215"/>
        <end position="1253"/>
    </location>
</feature>
<feature type="region of interest" description="Disordered" evidence="7">
    <location>
        <begin position="1162"/>
        <end position="1197"/>
    </location>
</feature>
<dbReference type="GO" id="GO:0007030">
    <property type="term" value="P:Golgi organization"/>
    <property type="evidence" value="ECO:0000318"/>
    <property type="project" value="GO_Central"/>
</dbReference>
<evidence type="ECO:0000259" key="8">
    <source>
        <dbReference type="Pfam" id="PF12931"/>
    </source>
</evidence>
<feature type="compositionally biased region" description="Polar residues" evidence="7">
    <location>
        <begin position="2877"/>
        <end position="2888"/>
    </location>
</feature>
<feature type="region of interest" description="Disordered" evidence="7">
    <location>
        <begin position="1340"/>
        <end position="1373"/>
    </location>
</feature>
<organism evidence="10 12">
    <name type="scientific">Medicago truncatula</name>
    <name type="common">Barrel medic</name>
    <name type="synonym">Medicago tribuloides</name>
    <dbReference type="NCBI Taxonomy" id="3880"/>
    <lineage>
        <taxon>Eukaryota</taxon>
        <taxon>Viridiplantae</taxon>
        <taxon>Streptophyta</taxon>
        <taxon>Embryophyta</taxon>
        <taxon>Tracheophyta</taxon>
        <taxon>Spermatophyta</taxon>
        <taxon>Magnoliopsida</taxon>
        <taxon>eudicotyledons</taxon>
        <taxon>Gunneridae</taxon>
        <taxon>Pentapetalae</taxon>
        <taxon>rosids</taxon>
        <taxon>fabids</taxon>
        <taxon>Fabales</taxon>
        <taxon>Fabaceae</taxon>
        <taxon>Papilionoideae</taxon>
        <taxon>50 kb inversion clade</taxon>
        <taxon>NPAAA clade</taxon>
        <taxon>Hologalegina</taxon>
        <taxon>IRL clade</taxon>
        <taxon>Trifolieae</taxon>
        <taxon>Medicago</taxon>
    </lineage>
</organism>
<dbReference type="EMBL" id="CM001221">
    <property type="protein sequence ID" value="AES94267.2"/>
    <property type="molecule type" value="Genomic_DNA"/>
</dbReference>
<feature type="compositionally biased region" description="Polar residues" evidence="7">
    <location>
        <begin position="2031"/>
        <end position="2050"/>
    </location>
</feature>
<comment type="subcellular location">
    <subcellularLocation>
        <location evidence="1">Endoplasmic reticulum</location>
    </subcellularLocation>
    <subcellularLocation>
        <location evidence="6">Golgi apparatus membrane</location>
    </subcellularLocation>
</comment>
<keyword evidence="4 6" id="KW-0256">Endoplasmic reticulum</keyword>
<feature type="compositionally biased region" description="Polar residues" evidence="7">
    <location>
        <begin position="1496"/>
        <end position="1507"/>
    </location>
</feature>
<feature type="compositionally biased region" description="Polar residues" evidence="7">
    <location>
        <begin position="3028"/>
        <end position="3039"/>
    </location>
</feature>
<evidence type="ECO:0000313" key="10">
    <source>
        <dbReference type="EMBL" id="AES94267.2"/>
    </source>
</evidence>
<reference evidence="10 12" key="2">
    <citation type="journal article" date="2014" name="BMC Genomics">
        <title>An improved genome release (version Mt4.0) for the model legume Medicago truncatula.</title>
        <authorList>
            <person name="Tang H."/>
            <person name="Krishnakumar V."/>
            <person name="Bidwell S."/>
            <person name="Rosen B."/>
            <person name="Chan A."/>
            <person name="Zhou S."/>
            <person name="Gentzbittel L."/>
            <person name="Childs K.L."/>
            <person name="Yandell M."/>
            <person name="Gundlach H."/>
            <person name="Mayer K.F."/>
            <person name="Schwartz D.C."/>
            <person name="Town C.D."/>
        </authorList>
    </citation>
    <scope>GENOME REANNOTATION</scope>
    <source>
        <strain evidence="11 12">cv. Jemalong A17</strain>
    </source>
</reference>
<dbReference type="CDD" id="cd09233">
    <property type="entry name" value="ACE1-Sec16-like"/>
    <property type="match status" value="2"/>
</dbReference>